<organism evidence="1">
    <name type="scientific">Hemiselmis andersenii</name>
    <name type="common">Cryptophyte alga</name>
    <dbReference type="NCBI Taxonomy" id="464988"/>
    <lineage>
        <taxon>Eukaryota</taxon>
        <taxon>Cryptophyceae</taxon>
        <taxon>Cryptomonadales</taxon>
        <taxon>Hemiselmidaceae</taxon>
        <taxon>Hemiselmis</taxon>
    </lineage>
</organism>
<gene>
    <name evidence="1" type="ORF">HAND00432_LOCUS21081</name>
</gene>
<dbReference type="SUPFAM" id="SSF53335">
    <property type="entry name" value="S-adenosyl-L-methionine-dependent methyltransferases"/>
    <property type="match status" value="1"/>
</dbReference>
<evidence type="ECO:0000313" key="1">
    <source>
        <dbReference type="EMBL" id="CAD8970082.1"/>
    </source>
</evidence>
<accession>A0A6U4Z970</accession>
<dbReference type="InterPro" id="IPR029063">
    <property type="entry name" value="SAM-dependent_MTases_sf"/>
</dbReference>
<dbReference type="Gene3D" id="3.40.50.150">
    <property type="entry name" value="Vaccinia Virus protein VP39"/>
    <property type="match status" value="1"/>
</dbReference>
<evidence type="ECO:0008006" key="2">
    <source>
        <dbReference type="Google" id="ProtNLM"/>
    </source>
</evidence>
<reference evidence="1" key="1">
    <citation type="submission" date="2021-01" db="EMBL/GenBank/DDBJ databases">
        <authorList>
            <person name="Corre E."/>
            <person name="Pelletier E."/>
            <person name="Niang G."/>
            <person name="Scheremetjew M."/>
            <person name="Finn R."/>
            <person name="Kale V."/>
            <person name="Holt S."/>
            <person name="Cochrane G."/>
            <person name="Meng A."/>
            <person name="Brown T."/>
            <person name="Cohen L."/>
        </authorList>
    </citation>
    <scope>NUCLEOTIDE SEQUENCE</scope>
    <source>
        <strain evidence="1">CCMP644</strain>
    </source>
</reference>
<proteinExistence type="predicted"/>
<protein>
    <recommendedName>
        <fullName evidence="2">Methyltransferase FkbM domain-containing protein</fullName>
    </recommendedName>
</protein>
<dbReference type="AlphaFoldDB" id="A0A6U4Z970"/>
<name>A0A6U4Z970_HEMAN</name>
<dbReference type="EMBL" id="HBFX01035006">
    <property type="protein sequence ID" value="CAD8970082.1"/>
    <property type="molecule type" value="Transcribed_RNA"/>
</dbReference>
<sequence>MLRQRIANLEQQLQFETALCEKQVSFLKAALEELHSGSGVPVPPAGQGCGSRIDENFMPSRPPRSVRMPFSDGEFEVGVDKDQNFWVDAATGRWEPETFKVLNQHVYSGSNYLGLGELTGVLGLVAAQRADKAVLVEPDHASVHITWDNVNRNKRLYPWAQSITVETRCVLDEDDRVMYFMGCDLGGSTVMPRVPWSTASEWYPVMCMSLPTITAEHSLSPSKPLLIKIDIEGGEAILLPSLREWVSSVEVKPTIFVSMHSQSDGWQKEAIANVLNQYPYYAIIRGPKLDTDASVIGDAVNGLCEKGVLLRRNGGSRFNWENICETCDYLVTTNATGSEALCAEEYARTGIPLPTAGKSEL</sequence>